<proteinExistence type="predicted"/>
<reference evidence="1" key="2">
    <citation type="journal article" date="2015" name="Data Brief">
        <title>Shoot transcriptome of the giant reed, Arundo donax.</title>
        <authorList>
            <person name="Barrero R.A."/>
            <person name="Guerrero F.D."/>
            <person name="Moolhuijzen P."/>
            <person name="Goolsby J.A."/>
            <person name="Tidwell J."/>
            <person name="Bellgard S.E."/>
            <person name="Bellgard M.I."/>
        </authorList>
    </citation>
    <scope>NUCLEOTIDE SEQUENCE</scope>
    <source>
        <tissue evidence="1">Shoot tissue taken approximately 20 cm above the soil surface</tissue>
    </source>
</reference>
<accession>A0A0A9BU43</accession>
<dbReference type="AlphaFoldDB" id="A0A0A9BU43"/>
<protein>
    <submittedName>
        <fullName evidence="1">Uncharacterized protein</fullName>
    </submittedName>
</protein>
<evidence type="ECO:0000313" key="1">
    <source>
        <dbReference type="EMBL" id="JAD64665.1"/>
    </source>
</evidence>
<sequence length="64" mass="7039">MYSGSKPTSEIRNSDTRCALSLEMLSTSGFLDTAMPTSASDHRNVFFKNSTIAVTFSSLWNART</sequence>
<organism evidence="1">
    <name type="scientific">Arundo donax</name>
    <name type="common">Giant reed</name>
    <name type="synonym">Donax arundinaceus</name>
    <dbReference type="NCBI Taxonomy" id="35708"/>
    <lineage>
        <taxon>Eukaryota</taxon>
        <taxon>Viridiplantae</taxon>
        <taxon>Streptophyta</taxon>
        <taxon>Embryophyta</taxon>
        <taxon>Tracheophyta</taxon>
        <taxon>Spermatophyta</taxon>
        <taxon>Magnoliopsida</taxon>
        <taxon>Liliopsida</taxon>
        <taxon>Poales</taxon>
        <taxon>Poaceae</taxon>
        <taxon>PACMAD clade</taxon>
        <taxon>Arundinoideae</taxon>
        <taxon>Arundineae</taxon>
        <taxon>Arundo</taxon>
    </lineage>
</organism>
<dbReference type="EMBL" id="GBRH01233230">
    <property type="protein sequence ID" value="JAD64665.1"/>
    <property type="molecule type" value="Transcribed_RNA"/>
</dbReference>
<reference evidence="1" key="1">
    <citation type="submission" date="2014-09" db="EMBL/GenBank/DDBJ databases">
        <authorList>
            <person name="Magalhaes I.L.F."/>
            <person name="Oliveira U."/>
            <person name="Santos F.R."/>
            <person name="Vidigal T.H.D.A."/>
            <person name="Brescovit A.D."/>
            <person name="Santos A.J."/>
        </authorList>
    </citation>
    <scope>NUCLEOTIDE SEQUENCE</scope>
    <source>
        <tissue evidence="1">Shoot tissue taken approximately 20 cm above the soil surface</tissue>
    </source>
</reference>
<name>A0A0A9BU43_ARUDO</name>